<dbReference type="OrthoDB" id="271881at2759"/>
<proteinExistence type="inferred from homology"/>
<sequence>MREILYFQAGRVSNFIGTHFWNAQENCFTYEDDAQESLVNHDVSFREGLNQRGDSTFCPRLLLFDHRSNFGALSDISGDTKNDADDVTALWSGETVQYCSEPIRRSEYHVQLEADGDESRLETDDQRDEAQVNDSKVQYWSDYSRVYLHPRSVHRLPDLPDWDDAEGDWVNSSDTFQKYDEDNDFMEDSFRIFVEECDHLQGFQTMNDSLTFGGFTHSFLTRFRDDFAKLPCLSFPVLSGSVPGMADVDDSRAVGKALNDALLLQSLSDLSTLTVPIQPPSLWSSSTWLRDLNLTFDSVYQTSAILATHVEDVTLPMRLKYDRVDMASLASSLSWSNDKLFADLQGAFPLFRTWDTEGFPEPMVYNFSTVNGDGTTCVDAASTYARMNVSRGFSEVEKKSFMGWAECFRPEPYTLHAPAIELPSSFPRFFVSSSSSSSVPPHQARSLSSLSSGASLSSLFGAYGAVAKDCLGQRRDVVTRMGLEVDDVRELRDNLWALEDAYKIDEEVSDDDELGEDEET</sequence>
<name>K5WQ03_PHACS</name>
<evidence type="ECO:0000313" key="7">
    <source>
        <dbReference type="EMBL" id="EKM52417.1"/>
    </source>
</evidence>
<dbReference type="PANTHER" id="PTHR13391:SF0">
    <property type="entry name" value="PROTEIN MISATO HOMOLOG 1"/>
    <property type="match status" value="1"/>
</dbReference>
<protein>
    <recommendedName>
        <fullName evidence="9">Tubulin nucleotide-binding domain-like protein</fullName>
    </recommendedName>
</protein>
<comment type="function">
    <text evidence="1">Involved in the partitioning of the mitochondrial organelle and mitochondrial DNA (mtDNA) inheritance.</text>
</comment>
<keyword evidence="4" id="KW-0496">Mitochondrion</keyword>
<evidence type="ECO:0000259" key="5">
    <source>
        <dbReference type="Pfam" id="PF10644"/>
    </source>
</evidence>
<dbReference type="InterPro" id="IPR049942">
    <property type="entry name" value="DML1/Misato"/>
</dbReference>
<dbReference type="InterPro" id="IPR019605">
    <property type="entry name" value="Misato_II_tubulin-like"/>
</dbReference>
<dbReference type="KEGG" id="pco:PHACADRAFT_211670"/>
<gene>
    <name evidence="7" type="ORF">PHACADRAFT_211670</name>
</gene>
<dbReference type="GO" id="GO:0005739">
    <property type="term" value="C:mitochondrion"/>
    <property type="evidence" value="ECO:0007669"/>
    <property type="project" value="UniProtKB-SubCell"/>
</dbReference>
<dbReference type="PANTHER" id="PTHR13391">
    <property type="entry name" value="MITOCHONDRIAL DISTRIBUTION REGULATOR MISATO"/>
    <property type="match status" value="1"/>
</dbReference>
<dbReference type="FunCoup" id="K5WQ03">
    <property type="interactions" value="218"/>
</dbReference>
<dbReference type="InterPro" id="IPR029209">
    <property type="entry name" value="DML1/Misato_tubulin"/>
</dbReference>
<dbReference type="GO" id="GO:0007005">
    <property type="term" value="P:mitochondrion organization"/>
    <property type="evidence" value="ECO:0007669"/>
    <property type="project" value="InterPro"/>
</dbReference>
<keyword evidence="8" id="KW-1185">Reference proteome</keyword>
<accession>K5WQ03</accession>
<dbReference type="InterPro" id="IPR036525">
    <property type="entry name" value="Tubulin/FtsZ_GTPase_sf"/>
</dbReference>
<dbReference type="HOGENOM" id="CLU_022511_2_0_1"/>
<feature type="domain" description="Misato Segment II tubulin-like" evidence="5">
    <location>
        <begin position="2"/>
        <end position="113"/>
    </location>
</feature>
<dbReference type="Pfam" id="PF10644">
    <property type="entry name" value="Misat_Tub_SegII"/>
    <property type="match status" value="1"/>
</dbReference>
<dbReference type="STRING" id="650164.K5WQ03"/>
<evidence type="ECO:0000256" key="3">
    <source>
        <dbReference type="ARBA" id="ARBA00008507"/>
    </source>
</evidence>
<comment type="similarity">
    <text evidence="3">Belongs to the misato family.</text>
</comment>
<organism evidence="7 8">
    <name type="scientific">Phanerochaete carnosa (strain HHB-10118-sp)</name>
    <name type="common">White-rot fungus</name>
    <name type="synonym">Peniophora carnosa</name>
    <dbReference type="NCBI Taxonomy" id="650164"/>
    <lineage>
        <taxon>Eukaryota</taxon>
        <taxon>Fungi</taxon>
        <taxon>Dikarya</taxon>
        <taxon>Basidiomycota</taxon>
        <taxon>Agaricomycotina</taxon>
        <taxon>Agaricomycetes</taxon>
        <taxon>Polyporales</taxon>
        <taxon>Phanerochaetaceae</taxon>
        <taxon>Phanerochaete</taxon>
    </lineage>
</organism>
<dbReference type="PROSITE" id="PS00228">
    <property type="entry name" value="TUBULIN_B_AUTOREG"/>
    <property type="match status" value="1"/>
</dbReference>
<dbReference type="Gene3D" id="3.40.50.1440">
    <property type="entry name" value="Tubulin/FtsZ, GTPase domain"/>
    <property type="match status" value="1"/>
</dbReference>
<dbReference type="Pfam" id="PF14881">
    <property type="entry name" value="Tubulin_3"/>
    <property type="match status" value="1"/>
</dbReference>
<evidence type="ECO:0000256" key="4">
    <source>
        <dbReference type="ARBA" id="ARBA00023128"/>
    </source>
</evidence>
<dbReference type="InParanoid" id="K5WQ03"/>
<dbReference type="AlphaFoldDB" id="K5WQ03"/>
<dbReference type="InterPro" id="IPR013838">
    <property type="entry name" value="Beta-tubulin_BS"/>
</dbReference>
<evidence type="ECO:0000256" key="1">
    <source>
        <dbReference type="ARBA" id="ARBA00003757"/>
    </source>
</evidence>
<comment type="subcellular location">
    <subcellularLocation>
        <location evidence="2">Mitochondrion</location>
    </subcellularLocation>
</comment>
<reference evidence="7 8" key="1">
    <citation type="journal article" date="2012" name="BMC Genomics">
        <title>Comparative genomics of the white-rot fungi, Phanerochaete carnosa and P. chrysosporium, to elucidate the genetic basis of the distinct wood types they colonize.</title>
        <authorList>
            <person name="Suzuki H."/>
            <person name="MacDonald J."/>
            <person name="Syed K."/>
            <person name="Salamov A."/>
            <person name="Hori C."/>
            <person name="Aerts A."/>
            <person name="Henrissat B."/>
            <person name="Wiebenga A."/>
            <person name="vanKuyk P.A."/>
            <person name="Barry K."/>
            <person name="Lindquist E."/>
            <person name="LaButti K."/>
            <person name="Lapidus A."/>
            <person name="Lucas S."/>
            <person name="Coutinho P."/>
            <person name="Gong Y."/>
            <person name="Samejima M."/>
            <person name="Mahadevan R."/>
            <person name="Abou-Zaid M."/>
            <person name="de Vries R.P."/>
            <person name="Igarashi K."/>
            <person name="Yadav J.S."/>
            <person name="Grigoriev I.V."/>
            <person name="Master E.R."/>
        </authorList>
    </citation>
    <scope>NUCLEOTIDE SEQUENCE [LARGE SCALE GENOMIC DNA]</scope>
    <source>
        <strain evidence="7 8">HHB-10118-sp</strain>
    </source>
</reference>
<dbReference type="EMBL" id="JH930475">
    <property type="protein sequence ID" value="EKM52417.1"/>
    <property type="molecule type" value="Genomic_DNA"/>
</dbReference>
<evidence type="ECO:0000259" key="6">
    <source>
        <dbReference type="Pfam" id="PF14881"/>
    </source>
</evidence>
<evidence type="ECO:0008006" key="9">
    <source>
        <dbReference type="Google" id="ProtNLM"/>
    </source>
</evidence>
<feature type="domain" description="DML1/Misato tubulin" evidence="6">
    <location>
        <begin position="131"/>
        <end position="319"/>
    </location>
</feature>
<evidence type="ECO:0000256" key="2">
    <source>
        <dbReference type="ARBA" id="ARBA00004173"/>
    </source>
</evidence>
<dbReference type="Proteomes" id="UP000008370">
    <property type="component" value="Unassembled WGS sequence"/>
</dbReference>
<dbReference type="GeneID" id="18913138"/>
<dbReference type="RefSeq" id="XP_007398764.1">
    <property type="nucleotide sequence ID" value="XM_007398702.1"/>
</dbReference>
<evidence type="ECO:0000313" key="8">
    <source>
        <dbReference type="Proteomes" id="UP000008370"/>
    </source>
</evidence>
<dbReference type="SUPFAM" id="SSF52490">
    <property type="entry name" value="Tubulin nucleotide-binding domain-like"/>
    <property type="match status" value="1"/>
</dbReference>